<evidence type="ECO:0000313" key="3">
    <source>
        <dbReference type="Proteomes" id="UP000572268"/>
    </source>
</evidence>
<sequence length="597" mass="69986">MRELGLSLERLPPKFHALESDTYLPVFYRLWNALPIEVSLELSQPSQQQQQNLKDSRITLYVEDFTDDQDVVESLLHCFRIHGPNFVQEVVDDAIDSISRDFRSRREVSHPGRLVAARVKRSIRRRDMGLSPRRARRREPSRSRSLSGVKPGRRVVVEEFARKYGVDAECEMRLKRLNQEQLQRVCGGDLIIHRDCRNVSSLIMARIRDEMRGRLPDVESQQKHEQQKKPQQQSWSSLGGLQALFEVWISSRDRSPADRKSSERERSVERKDSRSRSVEKSRSKEVADRSASKSVEKSRSKSRRVDHGKEGDEKRSRSRSVSSRKDATEEEAPKERRDSRSRSESSSDVSDVDRTKPRVMRRDRADSRGDLDKVIEEVVDDAIHKQRIVEAEDFLDDSLTMRLLYSVLDRSGRRFLEDVLYETVHSINQDVRSRRDIRIPQKYVGIRVKRVVQRKVDDMAFRRRVAARESRRRPRDRSYSRSSSRSRSRSRHHRVSVSDMCDRYSLDAECEDRLRELSQEQLSRVFGPDLLIRADCRNPSSIVMSRIRDERTSEELQPRPLESQLEQVFVEILQPFAEEGVEVARERGQQKQEPKWK</sequence>
<reference evidence="2 3" key="1">
    <citation type="submission" date="2020-04" db="EMBL/GenBank/DDBJ databases">
        <title>Perkinsus olseni comparative genomics.</title>
        <authorList>
            <person name="Bogema D.R."/>
        </authorList>
    </citation>
    <scope>NUCLEOTIDE SEQUENCE [LARGE SCALE GENOMIC DNA]</scope>
    <source>
        <strain evidence="2">ATCC PRA-31</strain>
    </source>
</reference>
<protein>
    <submittedName>
        <fullName evidence="2">Uncharacterized protein</fullName>
    </submittedName>
</protein>
<proteinExistence type="predicted"/>
<name>A0A7J6MH92_PEROL</name>
<gene>
    <name evidence="2" type="ORF">FOL46_000571</name>
</gene>
<feature type="compositionally biased region" description="Basic and acidic residues" evidence="1">
    <location>
        <begin position="323"/>
        <end position="367"/>
    </location>
</feature>
<feature type="region of interest" description="Disordered" evidence="1">
    <location>
        <begin position="467"/>
        <end position="494"/>
    </location>
</feature>
<evidence type="ECO:0000256" key="1">
    <source>
        <dbReference type="SAM" id="MobiDB-lite"/>
    </source>
</evidence>
<evidence type="ECO:0000313" key="2">
    <source>
        <dbReference type="EMBL" id="KAF4670948.1"/>
    </source>
</evidence>
<organism evidence="2 3">
    <name type="scientific">Perkinsus olseni</name>
    <name type="common">Perkinsus atlanticus</name>
    <dbReference type="NCBI Taxonomy" id="32597"/>
    <lineage>
        <taxon>Eukaryota</taxon>
        <taxon>Sar</taxon>
        <taxon>Alveolata</taxon>
        <taxon>Perkinsozoa</taxon>
        <taxon>Perkinsea</taxon>
        <taxon>Perkinsida</taxon>
        <taxon>Perkinsidae</taxon>
        <taxon>Perkinsus</taxon>
    </lineage>
</organism>
<feature type="compositionally biased region" description="Basic and acidic residues" evidence="1">
    <location>
        <begin position="253"/>
        <end position="315"/>
    </location>
</feature>
<feature type="region of interest" description="Disordered" evidence="1">
    <location>
        <begin position="253"/>
        <end position="367"/>
    </location>
</feature>
<feature type="compositionally biased region" description="Basic residues" evidence="1">
    <location>
        <begin position="484"/>
        <end position="494"/>
    </location>
</feature>
<dbReference type="AlphaFoldDB" id="A0A7J6MH92"/>
<feature type="region of interest" description="Disordered" evidence="1">
    <location>
        <begin position="126"/>
        <end position="150"/>
    </location>
</feature>
<accession>A0A7J6MH92</accession>
<feature type="region of interest" description="Disordered" evidence="1">
    <location>
        <begin position="216"/>
        <end position="236"/>
    </location>
</feature>
<feature type="compositionally biased region" description="Basic and acidic residues" evidence="1">
    <location>
        <begin position="216"/>
        <end position="228"/>
    </location>
</feature>
<comment type="caution">
    <text evidence="2">The sequence shown here is derived from an EMBL/GenBank/DDBJ whole genome shotgun (WGS) entry which is preliminary data.</text>
</comment>
<dbReference type="EMBL" id="JABANN010000112">
    <property type="protein sequence ID" value="KAF4670948.1"/>
    <property type="molecule type" value="Genomic_DNA"/>
</dbReference>
<dbReference type="Proteomes" id="UP000572268">
    <property type="component" value="Unassembled WGS sequence"/>
</dbReference>